<proteinExistence type="predicted"/>
<organism evidence="1">
    <name type="scientific">marine metagenome</name>
    <dbReference type="NCBI Taxonomy" id="408172"/>
    <lineage>
        <taxon>unclassified sequences</taxon>
        <taxon>metagenomes</taxon>
        <taxon>ecological metagenomes</taxon>
    </lineage>
</organism>
<protein>
    <submittedName>
        <fullName evidence="1">Uncharacterized protein</fullName>
    </submittedName>
</protein>
<dbReference type="AlphaFoldDB" id="A0A382LA60"/>
<name>A0A382LA60_9ZZZZ</name>
<dbReference type="EMBL" id="UINC01085748">
    <property type="protein sequence ID" value="SVC33586.1"/>
    <property type="molecule type" value="Genomic_DNA"/>
</dbReference>
<evidence type="ECO:0000313" key="1">
    <source>
        <dbReference type="EMBL" id="SVC33586.1"/>
    </source>
</evidence>
<sequence length="404" mass="41927">MTFDSSSTTTLSKVLFTLRGNAANDIFDGFVAGNEVLVFDDDSDKFFEGVITEKTDADVVVIRPTPSFIKHSDNSRTSTPQNSNLSYLDEAYLAGSNMKVYLGRDAISNSTSYGSGTYIDLAKDEAGSSSTTNVLTHSTSNVDALIDVSSLNSRVLYGASSTVLSDANNTNDVTISGTSSAYTADYSNFAGDVVLNNVTSNLNGVRKLKSASISEGLSIASNDVVLTLSNADFRGSGSENIEAADTGGATIAIVGASGASYTFSGSTITSSGNTAVFTGTPNVTVIYGGTTTTYTPSALTSQTIKLTSSGNRFKSGDEIELSTTSGNYTGSSSWTVDSSHRAAKTSTSGSIINVTTKDLTKVHYSGQGSGDGLTLTSDSGLLVNLTNTSMANQVIVDDEITVRK</sequence>
<reference evidence="1" key="1">
    <citation type="submission" date="2018-05" db="EMBL/GenBank/DDBJ databases">
        <authorList>
            <person name="Lanie J.A."/>
            <person name="Ng W.-L."/>
            <person name="Kazmierczak K.M."/>
            <person name="Andrzejewski T.M."/>
            <person name="Davidsen T.M."/>
            <person name="Wayne K.J."/>
            <person name="Tettelin H."/>
            <person name="Glass J.I."/>
            <person name="Rusch D."/>
            <person name="Podicherti R."/>
            <person name="Tsui H.-C.T."/>
            <person name="Winkler M.E."/>
        </authorList>
    </citation>
    <scope>NUCLEOTIDE SEQUENCE</scope>
</reference>
<accession>A0A382LA60</accession>
<feature type="non-terminal residue" evidence="1">
    <location>
        <position position="404"/>
    </location>
</feature>
<gene>
    <name evidence="1" type="ORF">METZ01_LOCUS286440</name>
</gene>